<feature type="compositionally biased region" description="Basic and acidic residues" evidence="4">
    <location>
        <begin position="139"/>
        <end position="149"/>
    </location>
</feature>
<dbReference type="PRINTS" id="PR00038">
    <property type="entry name" value="HTHLUXR"/>
</dbReference>
<evidence type="ECO:0000256" key="4">
    <source>
        <dbReference type="SAM" id="MobiDB-lite"/>
    </source>
</evidence>
<dbReference type="Pfam" id="PF00196">
    <property type="entry name" value="GerE"/>
    <property type="match status" value="1"/>
</dbReference>
<keyword evidence="1" id="KW-0805">Transcription regulation</keyword>
<comment type="caution">
    <text evidence="6">The sequence shown here is derived from an EMBL/GenBank/DDBJ whole genome shotgun (WGS) entry which is preliminary data.</text>
</comment>
<dbReference type="InterPro" id="IPR036388">
    <property type="entry name" value="WH-like_DNA-bd_sf"/>
</dbReference>
<name>A0ABN1Y4I4_9ACTN</name>
<evidence type="ECO:0000259" key="5">
    <source>
        <dbReference type="PROSITE" id="PS50043"/>
    </source>
</evidence>
<organism evidence="6 7">
    <name type="scientific">Kitasatospora putterlickiae</name>
    <dbReference type="NCBI Taxonomy" id="221725"/>
    <lineage>
        <taxon>Bacteria</taxon>
        <taxon>Bacillati</taxon>
        <taxon>Actinomycetota</taxon>
        <taxon>Actinomycetes</taxon>
        <taxon>Kitasatosporales</taxon>
        <taxon>Streptomycetaceae</taxon>
        <taxon>Kitasatospora</taxon>
    </lineage>
</organism>
<dbReference type="EMBL" id="BAAAKJ010000193">
    <property type="protein sequence ID" value="GAA1397702.1"/>
    <property type="molecule type" value="Genomic_DNA"/>
</dbReference>
<dbReference type="PROSITE" id="PS50043">
    <property type="entry name" value="HTH_LUXR_2"/>
    <property type="match status" value="1"/>
</dbReference>
<dbReference type="CDD" id="cd06170">
    <property type="entry name" value="LuxR_C_like"/>
    <property type="match status" value="1"/>
</dbReference>
<evidence type="ECO:0000256" key="1">
    <source>
        <dbReference type="ARBA" id="ARBA00023015"/>
    </source>
</evidence>
<dbReference type="PANTHER" id="PTHR44688">
    <property type="entry name" value="DNA-BINDING TRANSCRIPTIONAL ACTIVATOR DEVR_DOSR"/>
    <property type="match status" value="1"/>
</dbReference>
<accession>A0ABN1Y4I4</accession>
<feature type="compositionally biased region" description="Low complexity" evidence="4">
    <location>
        <begin position="124"/>
        <end position="136"/>
    </location>
</feature>
<keyword evidence="7" id="KW-1185">Reference proteome</keyword>
<sequence length="149" mass="15648">MTAADEGTEVSTTPDHEARSRSDDLLPLLISLDATLTEMSGVLARISGQLEACSAPACAAKREARLSPQEMRVARLLAEGHSNRVIARRLSLSENTVKAHLRVIYRKLGVATRAGAAVAVVRQSSGTGSATAPGTGLRLRAEERDGSAS</sequence>
<dbReference type="Proteomes" id="UP001499863">
    <property type="component" value="Unassembled WGS sequence"/>
</dbReference>
<dbReference type="InterPro" id="IPR000792">
    <property type="entry name" value="Tscrpt_reg_LuxR_C"/>
</dbReference>
<dbReference type="SUPFAM" id="SSF46894">
    <property type="entry name" value="C-terminal effector domain of the bipartite response regulators"/>
    <property type="match status" value="1"/>
</dbReference>
<keyword evidence="2" id="KW-0238">DNA-binding</keyword>
<feature type="domain" description="HTH luxR-type" evidence="5">
    <location>
        <begin position="59"/>
        <end position="124"/>
    </location>
</feature>
<dbReference type="InterPro" id="IPR016032">
    <property type="entry name" value="Sig_transdc_resp-reg_C-effctor"/>
</dbReference>
<keyword evidence="3" id="KW-0804">Transcription</keyword>
<proteinExistence type="predicted"/>
<dbReference type="Gene3D" id="1.10.10.10">
    <property type="entry name" value="Winged helix-like DNA-binding domain superfamily/Winged helix DNA-binding domain"/>
    <property type="match status" value="1"/>
</dbReference>
<evidence type="ECO:0000256" key="3">
    <source>
        <dbReference type="ARBA" id="ARBA00023163"/>
    </source>
</evidence>
<feature type="region of interest" description="Disordered" evidence="4">
    <location>
        <begin position="124"/>
        <end position="149"/>
    </location>
</feature>
<dbReference type="PANTHER" id="PTHR44688:SF16">
    <property type="entry name" value="DNA-BINDING TRANSCRIPTIONAL ACTIVATOR DEVR_DOSR"/>
    <property type="match status" value="1"/>
</dbReference>
<protein>
    <recommendedName>
        <fullName evidence="5">HTH luxR-type domain-containing protein</fullName>
    </recommendedName>
</protein>
<reference evidence="6 7" key="1">
    <citation type="journal article" date="2019" name="Int. J. Syst. Evol. Microbiol.">
        <title>The Global Catalogue of Microorganisms (GCM) 10K type strain sequencing project: providing services to taxonomists for standard genome sequencing and annotation.</title>
        <authorList>
            <consortium name="The Broad Institute Genomics Platform"/>
            <consortium name="The Broad Institute Genome Sequencing Center for Infectious Disease"/>
            <person name="Wu L."/>
            <person name="Ma J."/>
        </authorList>
    </citation>
    <scope>NUCLEOTIDE SEQUENCE [LARGE SCALE GENOMIC DNA]</scope>
    <source>
        <strain evidence="6 7">JCM 12393</strain>
    </source>
</reference>
<evidence type="ECO:0000256" key="2">
    <source>
        <dbReference type="ARBA" id="ARBA00023125"/>
    </source>
</evidence>
<dbReference type="SMART" id="SM00421">
    <property type="entry name" value="HTH_LUXR"/>
    <property type="match status" value="1"/>
</dbReference>
<gene>
    <name evidence="6" type="ORF">GCM10009639_35430</name>
</gene>
<evidence type="ECO:0000313" key="6">
    <source>
        <dbReference type="EMBL" id="GAA1397702.1"/>
    </source>
</evidence>
<evidence type="ECO:0000313" key="7">
    <source>
        <dbReference type="Proteomes" id="UP001499863"/>
    </source>
</evidence>